<evidence type="ECO:0000256" key="5">
    <source>
        <dbReference type="PROSITE-ProRule" id="PRU00335"/>
    </source>
</evidence>
<dbReference type="Gene3D" id="1.10.357.10">
    <property type="entry name" value="Tetracycline Repressor, domain 2"/>
    <property type="match status" value="1"/>
</dbReference>
<feature type="compositionally biased region" description="Basic and acidic residues" evidence="6">
    <location>
        <begin position="1"/>
        <end position="12"/>
    </location>
</feature>
<evidence type="ECO:0000256" key="3">
    <source>
        <dbReference type="ARBA" id="ARBA00023125"/>
    </source>
</evidence>
<evidence type="ECO:0000313" key="8">
    <source>
        <dbReference type="EMBL" id="KWF28888.1"/>
    </source>
</evidence>
<organism evidence="8 9">
    <name type="scientific">Burkholderia pseudomultivorans</name>
    <dbReference type="NCBI Taxonomy" id="1207504"/>
    <lineage>
        <taxon>Bacteria</taxon>
        <taxon>Pseudomonadati</taxon>
        <taxon>Pseudomonadota</taxon>
        <taxon>Betaproteobacteria</taxon>
        <taxon>Burkholderiales</taxon>
        <taxon>Burkholderiaceae</taxon>
        <taxon>Burkholderia</taxon>
        <taxon>Burkholderia cepacia complex</taxon>
    </lineage>
</organism>
<dbReference type="PROSITE" id="PS01081">
    <property type="entry name" value="HTH_TETR_1"/>
    <property type="match status" value="1"/>
</dbReference>
<dbReference type="InterPro" id="IPR036271">
    <property type="entry name" value="Tet_transcr_reg_TetR-rel_C_sf"/>
</dbReference>
<evidence type="ECO:0000259" key="7">
    <source>
        <dbReference type="PROSITE" id="PS50977"/>
    </source>
</evidence>
<evidence type="ECO:0000256" key="1">
    <source>
        <dbReference type="ARBA" id="ARBA00022491"/>
    </source>
</evidence>
<evidence type="ECO:0000256" key="4">
    <source>
        <dbReference type="ARBA" id="ARBA00023163"/>
    </source>
</evidence>
<evidence type="ECO:0000256" key="6">
    <source>
        <dbReference type="SAM" id="MobiDB-lite"/>
    </source>
</evidence>
<dbReference type="EMBL" id="LPJR01000033">
    <property type="protein sequence ID" value="KWF28888.1"/>
    <property type="molecule type" value="Genomic_DNA"/>
</dbReference>
<dbReference type="Gene3D" id="1.10.10.60">
    <property type="entry name" value="Homeodomain-like"/>
    <property type="match status" value="1"/>
</dbReference>
<dbReference type="PANTHER" id="PTHR30055:SF234">
    <property type="entry name" value="HTH-TYPE TRANSCRIPTIONAL REGULATOR BETI"/>
    <property type="match status" value="1"/>
</dbReference>
<dbReference type="AlphaFoldDB" id="A0A132EG59"/>
<feature type="domain" description="HTH tetR-type" evidence="7">
    <location>
        <begin position="22"/>
        <end position="82"/>
    </location>
</feature>
<dbReference type="InterPro" id="IPR050109">
    <property type="entry name" value="HTH-type_TetR-like_transc_reg"/>
</dbReference>
<dbReference type="InterPro" id="IPR023772">
    <property type="entry name" value="DNA-bd_HTH_TetR-type_CS"/>
</dbReference>
<name>A0A132EG59_9BURK</name>
<dbReference type="Pfam" id="PF00440">
    <property type="entry name" value="TetR_N"/>
    <property type="match status" value="1"/>
</dbReference>
<protein>
    <submittedName>
        <fullName evidence="8">TetR family transcriptional regulator</fullName>
    </submittedName>
</protein>
<dbReference type="Proteomes" id="UP000062912">
    <property type="component" value="Unassembled WGS sequence"/>
</dbReference>
<evidence type="ECO:0000313" key="9">
    <source>
        <dbReference type="Proteomes" id="UP000062912"/>
    </source>
</evidence>
<keyword evidence="1" id="KW-0678">Repressor</keyword>
<dbReference type="GO" id="GO:0003700">
    <property type="term" value="F:DNA-binding transcription factor activity"/>
    <property type="evidence" value="ECO:0007669"/>
    <property type="project" value="TreeGrafter"/>
</dbReference>
<comment type="caution">
    <text evidence="8">The sequence shown here is derived from an EMBL/GenBank/DDBJ whole genome shotgun (WGS) entry which is preliminary data.</text>
</comment>
<sequence>MTATAKADRPDTSRAPAGRKSQQRVLDILRAGREVFAEKGYESATTAEIAQRVGVSEATVFSYFRGKRELCARVIADWYDENITAFEDGMPLDAPVRQQFAFVVRTHLRLMLVSGTGLCALVLSEGRAKQHALSDELTALQRRYTAPLMDVLARGQAAGQVRADMPLSLLRSMVFGPVEHVLWDAILGRRKLDTEATAAQLIDMLWAAVQPPAPEQAALVRFRNEVMEAARRLEGST</sequence>
<reference evidence="8 9" key="1">
    <citation type="submission" date="2015-11" db="EMBL/GenBank/DDBJ databases">
        <title>Expanding the genomic diversity of Burkholderia species for the development of highly accurate diagnostics.</title>
        <authorList>
            <person name="Sahl J."/>
            <person name="Keim P."/>
            <person name="Wagner D."/>
        </authorList>
    </citation>
    <scope>NUCLEOTIDE SEQUENCE [LARGE SCALE GENOMIC DNA]</scope>
    <source>
        <strain evidence="8 9">MSMB368WGS</strain>
    </source>
</reference>
<dbReference type="PANTHER" id="PTHR30055">
    <property type="entry name" value="HTH-TYPE TRANSCRIPTIONAL REGULATOR RUTR"/>
    <property type="match status" value="1"/>
</dbReference>
<dbReference type="InterPro" id="IPR001647">
    <property type="entry name" value="HTH_TetR"/>
</dbReference>
<dbReference type="PRINTS" id="PR00455">
    <property type="entry name" value="HTHTETR"/>
</dbReference>
<dbReference type="SUPFAM" id="SSF48498">
    <property type="entry name" value="Tetracyclin repressor-like, C-terminal domain"/>
    <property type="match status" value="1"/>
</dbReference>
<evidence type="ECO:0000256" key="2">
    <source>
        <dbReference type="ARBA" id="ARBA00023015"/>
    </source>
</evidence>
<dbReference type="OrthoDB" id="3210235at2"/>
<dbReference type="InterPro" id="IPR013570">
    <property type="entry name" value="Tscrpt_reg_YsiA_C"/>
</dbReference>
<proteinExistence type="predicted"/>
<feature type="region of interest" description="Disordered" evidence="6">
    <location>
        <begin position="1"/>
        <end position="22"/>
    </location>
</feature>
<dbReference type="SUPFAM" id="SSF46689">
    <property type="entry name" value="Homeodomain-like"/>
    <property type="match status" value="1"/>
</dbReference>
<dbReference type="GO" id="GO:0000976">
    <property type="term" value="F:transcription cis-regulatory region binding"/>
    <property type="evidence" value="ECO:0007669"/>
    <property type="project" value="TreeGrafter"/>
</dbReference>
<keyword evidence="3 5" id="KW-0238">DNA-binding</keyword>
<keyword evidence="2" id="KW-0805">Transcription regulation</keyword>
<accession>A0A132EG59</accession>
<dbReference type="Pfam" id="PF08359">
    <property type="entry name" value="TetR_C_4"/>
    <property type="match status" value="1"/>
</dbReference>
<dbReference type="InterPro" id="IPR009057">
    <property type="entry name" value="Homeodomain-like_sf"/>
</dbReference>
<gene>
    <name evidence="8" type="ORF">WT56_18605</name>
</gene>
<keyword evidence="4" id="KW-0804">Transcription</keyword>
<dbReference type="RefSeq" id="WP_060242801.1">
    <property type="nucleotide sequence ID" value="NZ_LPJR01000033.1"/>
</dbReference>
<dbReference type="PROSITE" id="PS50977">
    <property type="entry name" value="HTH_TETR_2"/>
    <property type="match status" value="1"/>
</dbReference>
<feature type="DNA-binding region" description="H-T-H motif" evidence="5">
    <location>
        <begin position="45"/>
        <end position="64"/>
    </location>
</feature>